<keyword evidence="7" id="KW-0443">Lipid metabolism</keyword>
<dbReference type="InterPro" id="IPR020845">
    <property type="entry name" value="AMP-binding_CS"/>
</dbReference>
<feature type="domain" description="AMP-dependent synthetase/ligase" evidence="8">
    <location>
        <begin position="72"/>
        <end position="483"/>
    </location>
</feature>
<name>A0ABQ8ET15_9FUNG</name>
<dbReference type="InterPro" id="IPR045311">
    <property type="entry name" value="LC-FACS_euk"/>
</dbReference>
<protein>
    <recommendedName>
        <fullName evidence="6 7">Long-chain-fatty-acid--CoA ligase</fullName>
        <ecNumber evidence="6 7">6.2.1.3</ecNumber>
    </recommendedName>
</protein>
<gene>
    <name evidence="9" type="ORF">BASA50_000780</name>
</gene>
<comment type="catalytic activity">
    <reaction evidence="7">
        <text>a long-chain fatty acid + ATP + CoA = a long-chain fatty acyl-CoA + AMP + diphosphate</text>
        <dbReference type="Rhea" id="RHEA:15421"/>
        <dbReference type="ChEBI" id="CHEBI:30616"/>
        <dbReference type="ChEBI" id="CHEBI:33019"/>
        <dbReference type="ChEBI" id="CHEBI:57287"/>
        <dbReference type="ChEBI" id="CHEBI:57560"/>
        <dbReference type="ChEBI" id="CHEBI:83139"/>
        <dbReference type="ChEBI" id="CHEBI:456215"/>
        <dbReference type="EC" id="6.2.1.3"/>
    </reaction>
</comment>
<dbReference type="Pfam" id="PF00501">
    <property type="entry name" value="AMP-binding"/>
    <property type="match status" value="1"/>
</dbReference>
<keyword evidence="3 7" id="KW-0547">Nucleotide-binding</keyword>
<evidence type="ECO:0000313" key="10">
    <source>
        <dbReference type="Proteomes" id="UP001648503"/>
    </source>
</evidence>
<keyword evidence="5 7" id="KW-0067">ATP-binding</keyword>
<keyword evidence="4 7" id="KW-0276">Fatty acid metabolism</keyword>
<accession>A0ABQ8ET15</accession>
<sequence>MIENSRISDTTIYTKVSSTDVAKPGEGKAHRYYKAAEGPVASLLPNISTLQDVMLHSVSESGNKPFLGRRVMTNGVAGPYVWESYNEVMQRIKGLGAGLVKRGMGENVNVGLFSINRPEWVIAEHACYMYGAITIPLYDTLGEEAIEYIVGLTNCSIVVATSDKAMILVKMAQKIPDVKLIVIMDEASDAFIAEGNAAGIQIVNMKAVESEGHAAPLPPVSINKDTVATICFTSGTTGLPKGVVLTHQNILAFNTGARIFMDAKSIPVISSDDVHISYLPLAHIFERIIHCVVIYSGASIGFYQGDTLKLLDDVAELRPTLFVSVPRLYNRIFDKVFASIKKAGGISARVFNHAYATKKKNLKLGQTTHMIWDPLVFAKIRAKLGGRVRWMLSGAAPISPDVVDFMRICFMCEFTEGYGQTETTGGASCTLGEDISSGHIGVPMPHCEIKLVDVPDLNYSSEDKPSPRGEICIRGSCVFKGYYKAPEKTAEVLDADGWCHTGDIGMWDTQGRLRIIDRVKHIFKLSQGEYIAPEKIEMVYHQHEIVAQAFVYGDSLQSTVIAVVVPDEDSFGPWAKEHGATSETFADMCKEVAIKKAVLKELADFGKSHGLKGFENIKNVYLDSVQFSPANNLLSPTFKLKRHEAKKLYQQQITEMYSEINQS</sequence>
<evidence type="ECO:0000256" key="3">
    <source>
        <dbReference type="ARBA" id="ARBA00022741"/>
    </source>
</evidence>
<dbReference type="PANTHER" id="PTHR43272:SF33">
    <property type="entry name" value="AMP-BINDING DOMAIN-CONTAINING PROTEIN-RELATED"/>
    <property type="match status" value="1"/>
</dbReference>
<evidence type="ECO:0000256" key="6">
    <source>
        <dbReference type="ARBA" id="ARBA00026121"/>
    </source>
</evidence>
<evidence type="ECO:0000256" key="7">
    <source>
        <dbReference type="RuleBase" id="RU369030"/>
    </source>
</evidence>
<keyword evidence="10" id="KW-1185">Reference proteome</keyword>
<organism evidence="9 10">
    <name type="scientific">Batrachochytrium salamandrivorans</name>
    <dbReference type="NCBI Taxonomy" id="1357716"/>
    <lineage>
        <taxon>Eukaryota</taxon>
        <taxon>Fungi</taxon>
        <taxon>Fungi incertae sedis</taxon>
        <taxon>Chytridiomycota</taxon>
        <taxon>Chytridiomycota incertae sedis</taxon>
        <taxon>Chytridiomycetes</taxon>
        <taxon>Rhizophydiales</taxon>
        <taxon>Rhizophydiales incertae sedis</taxon>
        <taxon>Batrachochytrium</taxon>
    </lineage>
</organism>
<evidence type="ECO:0000259" key="8">
    <source>
        <dbReference type="Pfam" id="PF00501"/>
    </source>
</evidence>
<dbReference type="Gene3D" id="3.40.50.12780">
    <property type="entry name" value="N-terminal domain of ligase-like"/>
    <property type="match status" value="1"/>
</dbReference>
<reference evidence="9 10" key="1">
    <citation type="submission" date="2021-02" db="EMBL/GenBank/DDBJ databases">
        <title>Variation within the Batrachochytrium salamandrivorans European outbreak.</title>
        <authorList>
            <person name="Kelly M."/>
            <person name="Pasmans F."/>
            <person name="Shea T.P."/>
            <person name="Munoz J.F."/>
            <person name="Carranza S."/>
            <person name="Cuomo C.A."/>
            <person name="Martel A."/>
        </authorList>
    </citation>
    <scope>NUCLEOTIDE SEQUENCE [LARGE SCALE GENOMIC DNA]</scope>
    <source>
        <strain evidence="9 10">AMFP18/2</strain>
    </source>
</reference>
<evidence type="ECO:0000256" key="4">
    <source>
        <dbReference type="ARBA" id="ARBA00022832"/>
    </source>
</evidence>
<dbReference type="SUPFAM" id="SSF56801">
    <property type="entry name" value="Acetyl-CoA synthetase-like"/>
    <property type="match status" value="1"/>
</dbReference>
<dbReference type="PROSITE" id="PS00455">
    <property type="entry name" value="AMP_BINDING"/>
    <property type="match status" value="1"/>
</dbReference>
<proteinExistence type="inferred from homology"/>
<dbReference type="PANTHER" id="PTHR43272">
    <property type="entry name" value="LONG-CHAIN-FATTY-ACID--COA LIGASE"/>
    <property type="match status" value="1"/>
</dbReference>
<comment type="similarity">
    <text evidence="1 7">Belongs to the ATP-dependent AMP-binding enzyme family.</text>
</comment>
<comment type="caution">
    <text evidence="9">The sequence shown here is derived from an EMBL/GenBank/DDBJ whole genome shotgun (WGS) entry which is preliminary data.</text>
</comment>
<dbReference type="EMBL" id="JAFCIX010000576">
    <property type="protein sequence ID" value="KAH6586075.1"/>
    <property type="molecule type" value="Genomic_DNA"/>
</dbReference>
<dbReference type="InterPro" id="IPR000873">
    <property type="entry name" value="AMP-dep_synth/lig_dom"/>
</dbReference>
<comment type="function">
    <text evidence="7">Catalyzes the conversion of long-chain fatty acids to their active form acyl-CoAs for both synthesis of cellular lipids, and degradation via beta-oxidation.</text>
</comment>
<evidence type="ECO:0000256" key="2">
    <source>
        <dbReference type="ARBA" id="ARBA00022598"/>
    </source>
</evidence>
<keyword evidence="2 7" id="KW-0436">Ligase</keyword>
<dbReference type="InterPro" id="IPR042099">
    <property type="entry name" value="ANL_N_sf"/>
</dbReference>
<dbReference type="Proteomes" id="UP001648503">
    <property type="component" value="Unassembled WGS sequence"/>
</dbReference>
<evidence type="ECO:0000313" key="9">
    <source>
        <dbReference type="EMBL" id="KAH6586075.1"/>
    </source>
</evidence>
<evidence type="ECO:0000256" key="1">
    <source>
        <dbReference type="ARBA" id="ARBA00006432"/>
    </source>
</evidence>
<dbReference type="CDD" id="cd05927">
    <property type="entry name" value="LC-FACS_euk"/>
    <property type="match status" value="1"/>
</dbReference>
<evidence type="ECO:0000256" key="5">
    <source>
        <dbReference type="ARBA" id="ARBA00022840"/>
    </source>
</evidence>
<dbReference type="EC" id="6.2.1.3" evidence="6 7"/>